<keyword evidence="2" id="KW-1185">Reference proteome</keyword>
<comment type="caution">
    <text evidence="1">The sequence shown here is derived from an EMBL/GenBank/DDBJ whole genome shotgun (WGS) entry which is preliminary data.</text>
</comment>
<name>A0AB34K2S1_PRYPA</name>
<accession>A0AB34K2S1</accession>
<protein>
    <submittedName>
        <fullName evidence="1">Uncharacterized protein</fullName>
    </submittedName>
</protein>
<proteinExistence type="predicted"/>
<gene>
    <name evidence="1" type="ORF">AB1Y20_009853</name>
</gene>
<dbReference type="AlphaFoldDB" id="A0AB34K2S1"/>
<reference evidence="1 2" key="1">
    <citation type="journal article" date="2024" name="Science">
        <title>Giant polyketide synthase enzymes in the biosynthesis of giant marine polyether toxins.</title>
        <authorList>
            <person name="Fallon T.R."/>
            <person name="Shende V.V."/>
            <person name="Wierzbicki I.H."/>
            <person name="Pendleton A.L."/>
            <person name="Watervoot N.F."/>
            <person name="Auber R.P."/>
            <person name="Gonzalez D.J."/>
            <person name="Wisecaver J.H."/>
            <person name="Moore B.S."/>
        </authorList>
    </citation>
    <scope>NUCLEOTIDE SEQUENCE [LARGE SCALE GENOMIC DNA]</scope>
    <source>
        <strain evidence="1 2">12B1</strain>
    </source>
</reference>
<sequence>MPLTVNPNASIAELVAQLVELAEHLQNEPDQVKMLNKKLVRFVNAGILSKMPYTRMIQLFEDLLCASIFREQFAHLYEQFALRLDFLQTVCPFCEQFAARLDLMQTV</sequence>
<organism evidence="1 2">
    <name type="scientific">Prymnesium parvum</name>
    <name type="common">Toxic golden alga</name>
    <dbReference type="NCBI Taxonomy" id="97485"/>
    <lineage>
        <taxon>Eukaryota</taxon>
        <taxon>Haptista</taxon>
        <taxon>Haptophyta</taxon>
        <taxon>Prymnesiophyceae</taxon>
        <taxon>Prymnesiales</taxon>
        <taxon>Prymnesiaceae</taxon>
        <taxon>Prymnesium</taxon>
    </lineage>
</organism>
<dbReference type="Proteomes" id="UP001515480">
    <property type="component" value="Unassembled WGS sequence"/>
</dbReference>
<evidence type="ECO:0000313" key="2">
    <source>
        <dbReference type="Proteomes" id="UP001515480"/>
    </source>
</evidence>
<dbReference type="EMBL" id="JBGBPQ010000002">
    <property type="protein sequence ID" value="KAL1528510.1"/>
    <property type="molecule type" value="Genomic_DNA"/>
</dbReference>
<evidence type="ECO:0000313" key="1">
    <source>
        <dbReference type="EMBL" id="KAL1528510.1"/>
    </source>
</evidence>